<organism evidence="1 2">
    <name type="scientific">Apiospora phragmitis</name>
    <dbReference type="NCBI Taxonomy" id="2905665"/>
    <lineage>
        <taxon>Eukaryota</taxon>
        <taxon>Fungi</taxon>
        <taxon>Dikarya</taxon>
        <taxon>Ascomycota</taxon>
        <taxon>Pezizomycotina</taxon>
        <taxon>Sordariomycetes</taxon>
        <taxon>Xylariomycetidae</taxon>
        <taxon>Amphisphaeriales</taxon>
        <taxon>Apiosporaceae</taxon>
        <taxon>Apiospora</taxon>
    </lineage>
</organism>
<keyword evidence="2" id="KW-1185">Reference proteome</keyword>
<name>A0ABR1T6M8_9PEZI</name>
<dbReference type="RefSeq" id="XP_066709145.1">
    <property type="nucleotide sequence ID" value="XM_066866016.1"/>
</dbReference>
<dbReference type="EMBL" id="JAQQWL010000015">
    <property type="protein sequence ID" value="KAK8041600.1"/>
    <property type="molecule type" value="Genomic_DNA"/>
</dbReference>
<evidence type="ECO:0000313" key="2">
    <source>
        <dbReference type="Proteomes" id="UP001480595"/>
    </source>
</evidence>
<evidence type="ECO:0008006" key="3">
    <source>
        <dbReference type="Google" id="ProtNLM"/>
    </source>
</evidence>
<comment type="caution">
    <text evidence="1">The sequence shown here is derived from an EMBL/GenBank/DDBJ whole genome shotgun (WGS) entry which is preliminary data.</text>
</comment>
<gene>
    <name evidence="1" type="ORF">PG994_014607</name>
</gene>
<protein>
    <recommendedName>
        <fullName evidence="3">Protein kinase domain-containing protein</fullName>
    </recommendedName>
</protein>
<proteinExistence type="predicted"/>
<dbReference type="GeneID" id="92099079"/>
<accession>A0ABR1T6M8</accession>
<evidence type="ECO:0000313" key="1">
    <source>
        <dbReference type="EMBL" id="KAK8041600.1"/>
    </source>
</evidence>
<dbReference type="Proteomes" id="UP001480595">
    <property type="component" value="Unassembled WGS sequence"/>
</dbReference>
<reference evidence="1 2" key="1">
    <citation type="submission" date="2023-01" db="EMBL/GenBank/DDBJ databases">
        <title>Analysis of 21 Apiospora genomes using comparative genomics revels a genus with tremendous synthesis potential of carbohydrate active enzymes and secondary metabolites.</title>
        <authorList>
            <person name="Sorensen T."/>
        </authorList>
    </citation>
    <scope>NUCLEOTIDE SEQUENCE [LARGE SCALE GENOMIC DNA]</scope>
    <source>
        <strain evidence="1 2">CBS 135458</strain>
    </source>
</reference>
<sequence>MRIASPLIDQELRELNEKDTGRIAKDTQKLKNSSTTTSKTPVSLADAFRDAIRESPQRTTSVFLPFDPSLEYSPISFSLARLALRHSRNGPAKQFIVDRFDIPPQSNQLSVEKDARDLARKLANADPNAFGLLKAKGVITVQGQDSQHIEQFNFIYHVPEGLRTPISLRQGLVQTHDCLHLSQQIRIARDLATSVGFLHNFNFVH</sequence>